<comment type="subcellular location">
    <subcellularLocation>
        <location evidence="9">Cell membrane</location>
        <topology evidence="9">Multi-pass membrane protein</topology>
    </subcellularLocation>
    <subcellularLocation>
        <location evidence="1">Membrane</location>
        <topology evidence="1">Multi-pass membrane protein</topology>
    </subcellularLocation>
</comment>
<evidence type="ECO:0000256" key="8">
    <source>
        <dbReference type="ARBA" id="ARBA00023224"/>
    </source>
</evidence>
<keyword evidence="7 9" id="KW-0675">Receptor</keyword>
<dbReference type="EMBL" id="JACSDY010000001">
    <property type="protein sequence ID" value="KAF7438042.1"/>
    <property type="molecule type" value="Genomic_DNA"/>
</dbReference>
<evidence type="ECO:0000256" key="1">
    <source>
        <dbReference type="ARBA" id="ARBA00004141"/>
    </source>
</evidence>
<feature type="transmembrane region" description="Helical" evidence="9">
    <location>
        <begin position="302"/>
        <end position="319"/>
    </location>
</feature>
<keyword evidence="2 9" id="KW-0716">Sensory transduction</keyword>
<accession>A0A834PE69</accession>
<evidence type="ECO:0000256" key="5">
    <source>
        <dbReference type="ARBA" id="ARBA00022989"/>
    </source>
</evidence>
<keyword evidence="11" id="KW-1185">Reference proteome</keyword>
<proteinExistence type="inferred from homology"/>
<dbReference type="GO" id="GO:0005886">
    <property type="term" value="C:plasma membrane"/>
    <property type="evidence" value="ECO:0007669"/>
    <property type="project" value="UniProtKB-SubCell"/>
</dbReference>
<protein>
    <recommendedName>
        <fullName evidence="9">Odorant receptor</fullName>
    </recommendedName>
</protein>
<feature type="transmembrane region" description="Helical" evidence="9">
    <location>
        <begin position="173"/>
        <end position="192"/>
    </location>
</feature>
<dbReference type="PANTHER" id="PTHR21137:SF44">
    <property type="entry name" value="ODORANT RECEPTOR 13A-RELATED"/>
    <property type="match status" value="1"/>
</dbReference>
<name>A0A834PE69_VESPE</name>
<keyword evidence="8 9" id="KW-0807">Transducer</keyword>
<sequence>MDIEDYISINKKVLQIVGFYPTNKVRSFFCISCMFPIIIPQMIQIYQDWNDLSIVLEVSSVLFMILLGMSKALVCTVNSSNVEILINFLLTDFWQSAINNLFYGNLEKYAIQAKNITKGYLFLIFNVLLVFFTLPLIDIFILEYKGMLGNDSNHFPFMALYPDSFYKFPLYEIAYISQIIATSICGLLLLAIDTLIATAVIHTCGHFVTLQKSLNNLNKSCNLAYQLRYQQESSKKIIKNIKYQLMRNIKYHHIILRFCEIMEKNFSLILFLQTMSSSLIICLVGIQVSTSGLTDGTKSMKYFSYLIMALSQLLLFCFPGDQLIYQSSMVSKTVYSIEWYQTSVPIKSEVCMMILRSQKPSYITAGKFYVMHLENFNAV</sequence>
<evidence type="ECO:0000313" key="10">
    <source>
        <dbReference type="EMBL" id="KAF7438042.1"/>
    </source>
</evidence>
<dbReference type="GO" id="GO:0005549">
    <property type="term" value="F:odorant binding"/>
    <property type="evidence" value="ECO:0007669"/>
    <property type="project" value="InterPro"/>
</dbReference>
<evidence type="ECO:0000256" key="9">
    <source>
        <dbReference type="RuleBase" id="RU351113"/>
    </source>
</evidence>
<keyword evidence="4 9" id="KW-0552">Olfaction</keyword>
<dbReference type="AlphaFoldDB" id="A0A834PE69"/>
<keyword evidence="6 9" id="KW-0472">Membrane</keyword>
<dbReference type="InterPro" id="IPR004117">
    <property type="entry name" value="7tm6_olfct_rcpt"/>
</dbReference>
<feature type="transmembrane region" description="Helical" evidence="9">
    <location>
        <begin position="266"/>
        <end position="290"/>
    </location>
</feature>
<evidence type="ECO:0000256" key="6">
    <source>
        <dbReference type="ARBA" id="ARBA00023136"/>
    </source>
</evidence>
<comment type="caution">
    <text evidence="9">Lacks conserved residue(s) required for the propagation of feature annotation.</text>
</comment>
<evidence type="ECO:0000313" key="11">
    <source>
        <dbReference type="Proteomes" id="UP000600918"/>
    </source>
</evidence>
<evidence type="ECO:0000256" key="4">
    <source>
        <dbReference type="ARBA" id="ARBA00022725"/>
    </source>
</evidence>
<evidence type="ECO:0000256" key="3">
    <source>
        <dbReference type="ARBA" id="ARBA00022692"/>
    </source>
</evidence>
<feature type="transmembrane region" description="Helical" evidence="9">
    <location>
        <begin position="120"/>
        <end position="142"/>
    </location>
</feature>
<evidence type="ECO:0000256" key="2">
    <source>
        <dbReference type="ARBA" id="ARBA00022606"/>
    </source>
</evidence>
<evidence type="ECO:0000256" key="7">
    <source>
        <dbReference type="ARBA" id="ARBA00023170"/>
    </source>
</evidence>
<organism evidence="10 11">
    <name type="scientific">Vespula pensylvanica</name>
    <name type="common">Western yellow jacket</name>
    <name type="synonym">Wasp</name>
    <dbReference type="NCBI Taxonomy" id="30213"/>
    <lineage>
        <taxon>Eukaryota</taxon>
        <taxon>Metazoa</taxon>
        <taxon>Ecdysozoa</taxon>
        <taxon>Arthropoda</taxon>
        <taxon>Hexapoda</taxon>
        <taxon>Insecta</taxon>
        <taxon>Pterygota</taxon>
        <taxon>Neoptera</taxon>
        <taxon>Endopterygota</taxon>
        <taxon>Hymenoptera</taxon>
        <taxon>Apocrita</taxon>
        <taxon>Aculeata</taxon>
        <taxon>Vespoidea</taxon>
        <taxon>Vespidae</taxon>
        <taxon>Vespinae</taxon>
        <taxon>Vespula</taxon>
    </lineage>
</organism>
<comment type="similarity">
    <text evidence="9">Belongs to the insect chemoreceptor superfamily. Heteromeric odorant receptor channel (TC 1.A.69) family.</text>
</comment>
<feature type="transmembrane region" description="Helical" evidence="9">
    <location>
        <begin position="52"/>
        <end position="74"/>
    </location>
</feature>
<dbReference type="Proteomes" id="UP000600918">
    <property type="component" value="Unassembled WGS sequence"/>
</dbReference>
<reference evidence="10" key="1">
    <citation type="journal article" date="2020" name="G3 (Bethesda)">
        <title>High-Quality Assemblies for Three Invasive Social Wasps from the &lt;i&gt;Vespula&lt;/i&gt; Genus.</title>
        <authorList>
            <person name="Harrop T.W.R."/>
            <person name="Guhlin J."/>
            <person name="McLaughlin G.M."/>
            <person name="Permina E."/>
            <person name="Stockwell P."/>
            <person name="Gilligan J."/>
            <person name="Le Lec M.F."/>
            <person name="Gruber M.A.M."/>
            <person name="Quinn O."/>
            <person name="Lovegrove M."/>
            <person name="Duncan E.J."/>
            <person name="Remnant E.J."/>
            <person name="Van Eeckhoven J."/>
            <person name="Graham B."/>
            <person name="Knapp R.A."/>
            <person name="Langford K.W."/>
            <person name="Kronenberg Z."/>
            <person name="Press M.O."/>
            <person name="Eacker S.M."/>
            <person name="Wilson-Rankin E.E."/>
            <person name="Purcell J."/>
            <person name="Lester P.J."/>
            <person name="Dearden P.K."/>
        </authorList>
    </citation>
    <scope>NUCLEOTIDE SEQUENCE</scope>
    <source>
        <strain evidence="10">Volc-1</strain>
    </source>
</reference>
<dbReference type="Pfam" id="PF02949">
    <property type="entry name" value="7tm_6"/>
    <property type="match status" value="1"/>
</dbReference>
<comment type="caution">
    <text evidence="10">The sequence shown here is derived from an EMBL/GenBank/DDBJ whole genome shotgun (WGS) entry which is preliminary data.</text>
</comment>
<dbReference type="GO" id="GO:0007165">
    <property type="term" value="P:signal transduction"/>
    <property type="evidence" value="ECO:0007669"/>
    <property type="project" value="UniProtKB-KW"/>
</dbReference>
<dbReference type="PANTHER" id="PTHR21137">
    <property type="entry name" value="ODORANT RECEPTOR"/>
    <property type="match status" value="1"/>
</dbReference>
<gene>
    <name evidence="10" type="ORF">H0235_000433</name>
</gene>
<dbReference type="GO" id="GO:0004984">
    <property type="term" value="F:olfactory receptor activity"/>
    <property type="evidence" value="ECO:0007669"/>
    <property type="project" value="InterPro"/>
</dbReference>
<keyword evidence="5 9" id="KW-1133">Transmembrane helix</keyword>
<keyword evidence="3 9" id="KW-0812">Transmembrane</keyword>